<dbReference type="InterPro" id="IPR012337">
    <property type="entry name" value="RNaseH-like_sf"/>
</dbReference>
<feature type="region of interest" description="Disordered" evidence="10">
    <location>
        <begin position="154"/>
        <end position="176"/>
    </location>
</feature>
<feature type="domain" description="3'-5' exonuclease" evidence="11">
    <location>
        <begin position="185"/>
        <end position="362"/>
    </location>
</feature>
<name>A0A2N8U898_9BASI</name>
<gene>
    <name evidence="12" type="ORF">SRS1_12158</name>
</gene>
<dbReference type="InterPro" id="IPR002562">
    <property type="entry name" value="3'-5'_exonuclease_dom"/>
</dbReference>
<evidence type="ECO:0000313" key="12">
    <source>
        <dbReference type="EMBL" id="SJX60932.1"/>
    </source>
</evidence>
<dbReference type="GO" id="GO:0006139">
    <property type="term" value="P:nucleobase-containing compound metabolic process"/>
    <property type="evidence" value="ECO:0007669"/>
    <property type="project" value="InterPro"/>
</dbReference>
<evidence type="ECO:0000256" key="4">
    <source>
        <dbReference type="ARBA" id="ARBA00022801"/>
    </source>
</evidence>
<keyword evidence="2" id="KW-0540">Nuclease</keyword>
<comment type="subcellular location">
    <subcellularLocation>
        <location evidence="1">Nucleus</location>
    </subcellularLocation>
</comment>
<organism evidence="12 13">
    <name type="scientific">Sporisorium reilianum f. sp. reilianum</name>
    <dbReference type="NCBI Taxonomy" id="72559"/>
    <lineage>
        <taxon>Eukaryota</taxon>
        <taxon>Fungi</taxon>
        <taxon>Dikarya</taxon>
        <taxon>Basidiomycota</taxon>
        <taxon>Ustilaginomycotina</taxon>
        <taxon>Ustilaginomycetes</taxon>
        <taxon>Ustilaginales</taxon>
        <taxon>Ustilaginaceae</taxon>
        <taxon>Sporisorium</taxon>
    </lineage>
</organism>
<proteinExistence type="predicted"/>
<dbReference type="CDD" id="cd06141">
    <property type="entry name" value="WRN_exo"/>
    <property type="match status" value="1"/>
</dbReference>
<feature type="compositionally biased region" description="Basic and acidic residues" evidence="10">
    <location>
        <begin position="560"/>
        <end position="571"/>
    </location>
</feature>
<evidence type="ECO:0000256" key="1">
    <source>
        <dbReference type="ARBA" id="ARBA00004123"/>
    </source>
</evidence>
<evidence type="ECO:0000256" key="8">
    <source>
        <dbReference type="ARBA" id="ARBA00040531"/>
    </source>
</evidence>
<dbReference type="GO" id="GO:0003676">
    <property type="term" value="F:nucleic acid binding"/>
    <property type="evidence" value="ECO:0007669"/>
    <property type="project" value="InterPro"/>
</dbReference>
<dbReference type="GO" id="GO:0005634">
    <property type="term" value="C:nucleus"/>
    <property type="evidence" value="ECO:0007669"/>
    <property type="project" value="UniProtKB-SubCell"/>
</dbReference>
<accession>A0A2N8U898</accession>
<feature type="region of interest" description="Disordered" evidence="10">
    <location>
        <begin position="410"/>
        <end position="442"/>
    </location>
</feature>
<evidence type="ECO:0000313" key="13">
    <source>
        <dbReference type="Proteomes" id="UP000239563"/>
    </source>
</evidence>
<dbReference type="PANTHER" id="PTHR13620:SF109">
    <property type="entry name" value="3'-5' EXONUCLEASE"/>
    <property type="match status" value="1"/>
</dbReference>
<keyword evidence="6" id="KW-0460">Magnesium</keyword>
<keyword evidence="7" id="KW-0539">Nucleus</keyword>
<dbReference type="EMBL" id="LT795055">
    <property type="protein sequence ID" value="SJX60932.1"/>
    <property type="molecule type" value="Genomic_DNA"/>
</dbReference>
<dbReference type="GO" id="GO:0008408">
    <property type="term" value="F:3'-5' exonuclease activity"/>
    <property type="evidence" value="ECO:0007669"/>
    <property type="project" value="InterPro"/>
</dbReference>
<evidence type="ECO:0000259" key="11">
    <source>
        <dbReference type="SMART" id="SM00474"/>
    </source>
</evidence>
<evidence type="ECO:0000256" key="5">
    <source>
        <dbReference type="ARBA" id="ARBA00022839"/>
    </source>
</evidence>
<evidence type="ECO:0000256" key="7">
    <source>
        <dbReference type="ARBA" id="ARBA00023242"/>
    </source>
</evidence>
<dbReference type="GO" id="GO:0046872">
    <property type="term" value="F:metal ion binding"/>
    <property type="evidence" value="ECO:0007669"/>
    <property type="project" value="UniProtKB-KW"/>
</dbReference>
<evidence type="ECO:0000256" key="9">
    <source>
        <dbReference type="ARBA" id="ARBA00042761"/>
    </source>
</evidence>
<reference evidence="12 13" key="1">
    <citation type="submission" date="2017-02" db="EMBL/GenBank/DDBJ databases">
        <authorList>
            <person name="Peterson S.W."/>
        </authorList>
    </citation>
    <scope>NUCLEOTIDE SEQUENCE [LARGE SCALE GENOMIC DNA]</scope>
    <source>
        <strain evidence="12 13">SRS1_H2-8</strain>
    </source>
</reference>
<dbReference type="InterPro" id="IPR051132">
    <property type="entry name" value="3-5_Exonuclease_domain"/>
</dbReference>
<dbReference type="Gene3D" id="3.30.420.10">
    <property type="entry name" value="Ribonuclease H-like superfamily/Ribonuclease H"/>
    <property type="match status" value="1"/>
</dbReference>
<dbReference type="Pfam" id="PF01612">
    <property type="entry name" value="DNA_pol_A_exo1"/>
    <property type="match status" value="1"/>
</dbReference>
<evidence type="ECO:0000256" key="6">
    <source>
        <dbReference type="ARBA" id="ARBA00022842"/>
    </source>
</evidence>
<protein>
    <recommendedName>
        <fullName evidence="8">3'-5' exonuclease</fullName>
    </recommendedName>
    <alternativeName>
        <fullName evidence="9">Werner Syndrome-like exonuclease</fullName>
    </alternativeName>
</protein>
<feature type="compositionally biased region" description="Basic and acidic residues" evidence="10">
    <location>
        <begin position="410"/>
        <end position="419"/>
    </location>
</feature>
<feature type="region of interest" description="Disordered" evidence="10">
    <location>
        <begin position="60"/>
        <end position="118"/>
    </location>
</feature>
<dbReference type="SMART" id="SM00474">
    <property type="entry name" value="35EXOc"/>
    <property type="match status" value="1"/>
</dbReference>
<evidence type="ECO:0000256" key="2">
    <source>
        <dbReference type="ARBA" id="ARBA00022722"/>
    </source>
</evidence>
<dbReference type="AlphaFoldDB" id="A0A2N8U898"/>
<keyword evidence="5" id="KW-0269">Exonuclease</keyword>
<evidence type="ECO:0000256" key="10">
    <source>
        <dbReference type="SAM" id="MobiDB-lite"/>
    </source>
</evidence>
<dbReference type="SUPFAM" id="SSF53098">
    <property type="entry name" value="Ribonuclease H-like"/>
    <property type="match status" value="1"/>
</dbReference>
<feature type="region of interest" description="Disordered" evidence="10">
    <location>
        <begin position="548"/>
        <end position="601"/>
    </location>
</feature>
<evidence type="ECO:0000256" key="3">
    <source>
        <dbReference type="ARBA" id="ARBA00022723"/>
    </source>
</evidence>
<dbReference type="PANTHER" id="PTHR13620">
    <property type="entry name" value="3-5 EXONUCLEASE"/>
    <property type="match status" value="1"/>
</dbReference>
<sequence length="628" mass="69468">MKLAGCLFPRFSNLAPQHVVPSLNLQRHGIRSTTAQRAYAGARSEQIEYKWGQDMLDEMRSGSKAAGRKLPKTWASTHGAKSRNDASTASTSTARRRGSKASAFQFQKTSAQLAKEAEQQELERGLEVYTHTSPAGPPLVAGCSFLDAFCKPSSSSQTLDQPLLPDGTTSRDGSARLRTPMLAYTANYDEAQDLLSCLGPGPMGLDLEWNFSARGSHRTALLQICSPSLILIIHLSAMSHRIPPLLKTILQDPAVIKTGVAIRNDALKLQRDYAIDTRNVVELSTLAKLAQPRRWAHTRYLISLRDLTRVYLGRRLRKDGVRVSDWERFPLDAHQIEYAASDTFASLEVLRAVSEYFRSGMPDGEQGGLLERLDRAHAGDGLAMELEQALKLSAYDLYHERVGLHNLDKQKREQRKALREIQPAVPAKPCTSPKASSTDSDDDFVTVTSVRLAHDRAMHAWLYANQTLNQVAHAANVKPSTIALYLIKALMQATEKRDAAQHGHRGLLDDFGPEERRRLESELKQAGPTFFVQWRRYQGLARRLGWVDASGSGSGSEAEDGQRPEKGRRSAEGFAGVEGSSGKPALPKRTTGEKGVGMKALEENWSRPPIVVEISDDEVDVNETSRRM</sequence>
<dbReference type="Proteomes" id="UP000239563">
    <property type="component" value="Chromosome II"/>
</dbReference>
<keyword evidence="3" id="KW-0479">Metal-binding</keyword>
<keyword evidence="4" id="KW-0378">Hydrolase</keyword>
<dbReference type="InterPro" id="IPR036397">
    <property type="entry name" value="RNaseH_sf"/>
</dbReference>